<dbReference type="AlphaFoldDB" id="A0A4R2GKQ4"/>
<organism evidence="2 3">
    <name type="scientific">Camelimonas lactis</name>
    <dbReference type="NCBI Taxonomy" id="659006"/>
    <lineage>
        <taxon>Bacteria</taxon>
        <taxon>Pseudomonadati</taxon>
        <taxon>Pseudomonadota</taxon>
        <taxon>Alphaproteobacteria</taxon>
        <taxon>Hyphomicrobiales</taxon>
        <taxon>Chelatococcaceae</taxon>
        <taxon>Camelimonas</taxon>
    </lineage>
</organism>
<dbReference type="SUPFAM" id="SSF56112">
    <property type="entry name" value="Protein kinase-like (PK-like)"/>
    <property type="match status" value="1"/>
</dbReference>
<keyword evidence="3" id="KW-1185">Reference proteome</keyword>
<evidence type="ECO:0000313" key="2">
    <source>
        <dbReference type="EMBL" id="TCO09443.1"/>
    </source>
</evidence>
<dbReference type="InterPro" id="IPR002575">
    <property type="entry name" value="Aminoglycoside_PTrfase"/>
</dbReference>
<evidence type="ECO:0000259" key="1">
    <source>
        <dbReference type="Pfam" id="PF01636"/>
    </source>
</evidence>
<dbReference type="PANTHER" id="PTHR47829">
    <property type="entry name" value="HYDROLASE, PUTATIVE (AFU_ORTHOLOGUE AFUA_1G12880)-RELATED"/>
    <property type="match status" value="1"/>
</dbReference>
<proteinExistence type="predicted"/>
<dbReference type="Gene3D" id="3.30.200.20">
    <property type="entry name" value="Phosphorylase Kinase, domain 1"/>
    <property type="match status" value="1"/>
</dbReference>
<comment type="caution">
    <text evidence="2">The sequence shown here is derived from an EMBL/GenBank/DDBJ whole genome shotgun (WGS) entry which is preliminary data.</text>
</comment>
<dbReference type="EMBL" id="SLWL01000018">
    <property type="protein sequence ID" value="TCO09443.1"/>
    <property type="molecule type" value="Genomic_DNA"/>
</dbReference>
<evidence type="ECO:0000313" key="3">
    <source>
        <dbReference type="Proteomes" id="UP000294881"/>
    </source>
</evidence>
<dbReference type="Pfam" id="PF01636">
    <property type="entry name" value="APH"/>
    <property type="match status" value="1"/>
</dbReference>
<dbReference type="PANTHER" id="PTHR47829:SF1">
    <property type="entry name" value="HAD FAMILY PHOSPHATASE"/>
    <property type="match status" value="1"/>
</dbReference>
<dbReference type="InterPro" id="IPR052898">
    <property type="entry name" value="ACAD10-like"/>
</dbReference>
<dbReference type="Proteomes" id="UP000294881">
    <property type="component" value="Unassembled WGS sequence"/>
</dbReference>
<feature type="domain" description="Aminoglycoside phosphotransferase" evidence="1">
    <location>
        <begin position="39"/>
        <end position="263"/>
    </location>
</feature>
<reference evidence="2 3" key="1">
    <citation type="submission" date="2019-03" db="EMBL/GenBank/DDBJ databases">
        <title>Genomic Encyclopedia of Type Strains, Phase IV (KMG-IV): sequencing the most valuable type-strain genomes for metagenomic binning, comparative biology and taxonomic classification.</title>
        <authorList>
            <person name="Goeker M."/>
        </authorList>
    </citation>
    <scope>NUCLEOTIDE SEQUENCE [LARGE SCALE GENOMIC DNA]</scope>
    <source>
        <strain evidence="2 3">DSM 22958</strain>
    </source>
</reference>
<dbReference type="RefSeq" id="WP_132010343.1">
    <property type="nucleotide sequence ID" value="NZ_JBHUNN010000001.1"/>
</dbReference>
<dbReference type="OrthoDB" id="3806873at2"/>
<dbReference type="InterPro" id="IPR011009">
    <property type="entry name" value="Kinase-like_dom_sf"/>
</dbReference>
<protein>
    <submittedName>
        <fullName evidence="2">Aminoglycoside phosphotransferase (APT) family kinase protein</fullName>
    </submittedName>
</protein>
<dbReference type="Gene3D" id="3.90.1200.10">
    <property type="match status" value="1"/>
</dbReference>
<keyword evidence="2" id="KW-0808">Transferase</keyword>
<dbReference type="CDD" id="cd05154">
    <property type="entry name" value="ACAD10_11_N-like"/>
    <property type="match status" value="1"/>
</dbReference>
<gene>
    <name evidence="2" type="ORF">EV666_11850</name>
</gene>
<dbReference type="InterPro" id="IPR041726">
    <property type="entry name" value="ACAD10_11_N"/>
</dbReference>
<sequence length="354" mass="39358">MNLDDLPLRDVSPAHRFDAGRLENYLAARIANFGANMNVRQFAGGASNPTFLLSTAAADGDRHFVLRKKPPGKLLASAHQVDREHRAMQALAQTDVPVPVMRHYCDDPELIGTEFYVMDFLDGRVFRDASLPELSPAERAAVYDGLNDALARLHQVDYNAVGLGDFGRSGGFFARQLKRWTKQYRDAQTEDIPAMERLLEELPAHIPADDASTIAHGDYRLGNVMFHPTEPRVIAVLDWELSTIGHPLADLGFNCFMWHTDSVELGSLKHVDFARSGIPTEAEYVAAYCRRTGRAGIDDWNFYLAFAAFRLASITQGVYRRALDGNISTEREVVNGAQDMSAVALALLHRAPQF</sequence>
<keyword evidence="2" id="KW-0418">Kinase</keyword>
<name>A0A4R2GKQ4_9HYPH</name>
<dbReference type="GO" id="GO:0016301">
    <property type="term" value="F:kinase activity"/>
    <property type="evidence" value="ECO:0007669"/>
    <property type="project" value="UniProtKB-KW"/>
</dbReference>
<accession>A0A4R2GKQ4</accession>